<keyword evidence="1" id="KW-0614">Plasmid</keyword>
<dbReference type="Gene3D" id="3.20.20.150">
    <property type="entry name" value="Divalent-metal-dependent TIM barrel enzymes"/>
    <property type="match status" value="1"/>
</dbReference>
<proteinExistence type="predicted"/>
<dbReference type="Proteomes" id="UP000007575">
    <property type="component" value="Plasmid P1"/>
</dbReference>
<name>H8H0F9_DEIGI</name>
<evidence type="ECO:0000313" key="2">
    <source>
        <dbReference type="Proteomes" id="UP000007575"/>
    </source>
</evidence>
<dbReference type="AlphaFoldDB" id="H8H0F9"/>
<geneLocation type="plasmid" evidence="1 2">
    <name>P1</name>
</geneLocation>
<dbReference type="GO" id="GO:0016853">
    <property type="term" value="F:isomerase activity"/>
    <property type="evidence" value="ECO:0007669"/>
    <property type="project" value="UniProtKB-KW"/>
</dbReference>
<dbReference type="KEGG" id="dgo:DGo_PA0325"/>
<dbReference type="EMBL" id="CP002192">
    <property type="protein sequence ID" value="AFD27211.1"/>
    <property type="molecule type" value="Genomic_DNA"/>
</dbReference>
<sequence>MGYDGPLSIKWEDAPMDQLHGAAESAAIARKLNLHASTLAFDAAFQKRRES</sequence>
<keyword evidence="2" id="KW-1185">Reference proteome</keyword>
<dbReference type="HOGENOM" id="CLU_3098033_0_0_0"/>
<reference evidence="1 2" key="1">
    <citation type="journal article" date="2012" name="PLoS ONE">
        <title>Genome sequence and transcriptome analysis of the radioresistant bacterium Deinococcus gobiensis: insights into the extreme environmental adaptations.</title>
        <authorList>
            <person name="Yuan M."/>
            <person name="Chen M."/>
            <person name="Zhang W."/>
            <person name="Lu W."/>
            <person name="Wang J."/>
            <person name="Yang M."/>
            <person name="Zhao P."/>
            <person name="Tang R."/>
            <person name="Li X."/>
            <person name="Hao Y."/>
            <person name="Zhou Z."/>
            <person name="Zhan Y."/>
            <person name="Yu H."/>
            <person name="Teng C."/>
            <person name="Yan Y."/>
            <person name="Ping S."/>
            <person name="Wang Y."/>
            <person name="Lin M."/>
        </authorList>
    </citation>
    <scope>NUCLEOTIDE SEQUENCE [LARGE SCALE GENOMIC DNA]</scope>
    <source>
        <strain evidence="2">DSM 21396 / JCM 16679 / CGMCC 1.7299 / I-0</strain>
        <plasmid evidence="1">P1</plasmid>
    </source>
</reference>
<accession>H8H0F9</accession>
<gene>
    <name evidence="1" type="ordered locus">DGo_PA0325</name>
</gene>
<protein>
    <submittedName>
        <fullName evidence="1">Xylose isomerase domain protein TIM barrel</fullName>
    </submittedName>
</protein>
<keyword evidence="1" id="KW-0413">Isomerase</keyword>
<organism evidence="1 2">
    <name type="scientific">Deinococcus gobiensis (strain DSM 21396 / JCM 16679 / CGMCC 1.7299 / I-0)</name>
    <dbReference type="NCBI Taxonomy" id="745776"/>
    <lineage>
        <taxon>Bacteria</taxon>
        <taxon>Thermotogati</taxon>
        <taxon>Deinococcota</taxon>
        <taxon>Deinococci</taxon>
        <taxon>Deinococcales</taxon>
        <taxon>Deinococcaceae</taxon>
        <taxon>Deinococcus</taxon>
    </lineage>
</organism>
<evidence type="ECO:0000313" key="1">
    <source>
        <dbReference type="EMBL" id="AFD27211.1"/>
    </source>
</evidence>